<feature type="domain" description="Superoxide dismutase copper/zinc binding" evidence="4">
    <location>
        <begin position="37"/>
        <end position="156"/>
    </location>
</feature>
<dbReference type="GO" id="GO:0004784">
    <property type="term" value="F:superoxide dismutase activity"/>
    <property type="evidence" value="ECO:0007669"/>
    <property type="project" value="UniProtKB-EC"/>
</dbReference>
<proteinExistence type="inferred from homology"/>
<dbReference type="SUPFAM" id="SSF49329">
    <property type="entry name" value="Cu,Zn superoxide dismutase-like"/>
    <property type="match status" value="1"/>
</dbReference>
<evidence type="ECO:0000313" key="5">
    <source>
        <dbReference type="EMBL" id="HIV01800.1"/>
    </source>
</evidence>
<dbReference type="Proteomes" id="UP000886861">
    <property type="component" value="Unassembled WGS sequence"/>
</dbReference>
<dbReference type="EMBL" id="DVOJ01000015">
    <property type="protein sequence ID" value="HIV01800.1"/>
    <property type="molecule type" value="Genomic_DNA"/>
</dbReference>
<evidence type="ECO:0000256" key="3">
    <source>
        <dbReference type="RuleBase" id="RU000393"/>
    </source>
</evidence>
<dbReference type="AlphaFoldDB" id="A0A9D1NEX1"/>
<keyword evidence="3" id="KW-0186">Copper</keyword>
<comment type="cofactor">
    <cofactor evidence="3">
        <name>Cu cation</name>
        <dbReference type="ChEBI" id="CHEBI:23378"/>
    </cofactor>
    <text evidence="3">Binds 1 copper ion per subunit.</text>
</comment>
<evidence type="ECO:0000259" key="4">
    <source>
        <dbReference type="Pfam" id="PF00080"/>
    </source>
</evidence>
<evidence type="ECO:0000313" key="6">
    <source>
        <dbReference type="Proteomes" id="UP000886861"/>
    </source>
</evidence>
<keyword evidence="3" id="KW-0479">Metal-binding</keyword>
<evidence type="ECO:0000256" key="1">
    <source>
        <dbReference type="ARBA" id="ARBA00010457"/>
    </source>
</evidence>
<accession>A0A9D1NEX1</accession>
<dbReference type="PROSITE" id="PS00332">
    <property type="entry name" value="SOD_CU_ZN_2"/>
    <property type="match status" value="1"/>
</dbReference>
<organism evidence="5 6">
    <name type="scientific">Candidatus Caccopulliclostridium gallistercoris</name>
    <dbReference type="NCBI Taxonomy" id="2840719"/>
    <lineage>
        <taxon>Bacteria</taxon>
        <taxon>Bacillati</taxon>
        <taxon>Bacillota</taxon>
        <taxon>Clostridia</taxon>
        <taxon>Candidatus Caccopulliclostridium</taxon>
    </lineage>
</organism>
<comment type="similarity">
    <text evidence="1 3">Belongs to the Cu-Zn superoxide dismutase family.</text>
</comment>
<gene>
    <name evidence="5" type="ORF">IAA62_04530</name>
</gene>
<comment type="cofactor">
    <cofactor evidence="3">
        <name>Zn(2+)</name>
        <dbReference type="ChEBI" id="CHEBI:29105"/>
    </cofactor>
    <text evidence="3">Binds 1 zinc ion per subunit.</text>
</comment>
<dbReference type="Pfam" id="PF00080">
    <property type="entry name" value="Sod_Cu"/>
    <property type="match status" value="1"/>
</dbReference>
<dbReference type="InterPro" id="IPR018152">
    <property type="entry name" value="SOD_Cu/Zn_BS"/>
</dbReference>
<protein>
    <recommendedName>
        <fullName evidence="3">Superoxide dismutase [Cu-Zn]</fullName>
        <ecNumber evidence="3">1.15.1.1</ecNumber>
    </recommendedName>
</protein>
<reference evidence="5" key="2">
    <citation type="journal article" date="2021" name="PeerJ">
        <title>Extensive microbial diversity within the chicken gut microbiome revealed by metagenomics and culture.</title>
        <authorList>
            <person name="Gilroy R."/>
            <person name="Ravi A."/>
            <person name="Getino M."/>
            <person name="Pursley I."/>
            <person name="Horton D.L."/>
            <person name="Alikhan N.F."/>
            <person name="Baker D."/>
            <person name="Gharbi K."/>
            <person name="Hall N."/>
            <person name="Watson M."/>
            <person name="Adriaenssens E.M."/>
            <person name="Foster-Nyarko E."/>
            <person name="Jarju S."/>
            <person name="Secka A."/>
            <person name="Antonio M."/>
            <person name="Oren A."/>
            <person name="Chaudhuri R.R."/>
            <person name="La Ragione R."/>
            <person name="Hildebrand F."/>
            <person name="Pallen M.J."/>
        </authorList>
    </citation>
    <scope>NUCLEOTIDE SEQUENCE</scope>
    <source>
        <strain evidence="5">CHK186-9395</strain>
    </source>
</reference>
<dbReference type="GO" id="GO:0005507">
    <property type="term" value="F:copper ion binding"/>
    <property type="evidence" value="ECO:0007669"/>
    <property type="project" value="InterPro"/>
</dbReference>
<reference evidence="5" key="1">
    <citation type="submission" date="2020-10" db="EMBL/GenBank/DDBJ databases">
        <authorList>
            <person name="Gilroy R."/>
        </authorList>
    </citation>
    <scope>NUCLEOTIDE SEQUENCE</scope>
    <source>
        <strain evidence="5">CHK186-9395</strain>
    </source>
</reference>
<sequence>MLFSIFNSERNLFRLIGSKTPLAISYIKGNSENEKIKGSVKFYAIPEGTVVVSEIFNLPSSPTNFFAQHIHENGNCEGDFSSAGEHYNPTNTEHPCHAGDLPPLLSNNGYAWQATLDNRFTIQDIIGKSYIIHSSPDDFHTQPSGNSGTRIACGVIERVR</sequence>
<dbReference type="InterPro" id="IPR024134">
    <property type="entry name" value="SOD_Cu/Zn_/chaperone"/>
</dbReference>
<comment type="caution">
    <text evidence="5">The sequence shown here is derived from an EMBL/GenBank/DDBJ whole genome shotgun (WGS) entry which is preliminary data.</text>
</comment>
<dbReference type="CDD" id="cd00305">
    <property type="entry name" value="Cu-Zn_Superoxide_Dismutase"/>
    <property type="match status" value="1"/>
</dbReference>
<dbReference type="EC" id="1.15.1.1" evidence="3"/>
<dbReference type="Gene3D" id="2.60.40.200">
    <property type="entry name" value="Superoxide dismutase, copper/zinc binding domain"/>
    <property type="match status" value="1"/>
</dbReference>
<keyword evidence="3" id="KW-0862">Zinc</keyword>
<name>A0A9D1NEX1_9FIRM</name>
<keyword evidence="3" id="KW-0560">Oxidoreductase</keyword>
<dbReference type="InterPro" id="IPR001424">
    <property type="entry name" value="SOD_Cu_Zn_dom"/>
</dbReference>
<dbReference type="PANTHER" id="PTHR10003">
    <property type="entry name" value="SUPEROXIDE DISMUTASE CU-ZN -RELATED"/>
    <property type="match status" value="1"/>
</dbReference>
<comment type="catalytic activity">
    <reaction evidence="3">
        <text>2 superoxide + 2 H(+) = H2O2 + O2</text>
        <dbReference type="Rhea" id="RHEA:20696"/>
        <dbReference type="ChEBI" id="CHEBI:15378"/>
        <dbReference type="ChEBI" id="CHEBI:15379"/>
        <dbReference type="ChEBI" id="CHEBI:16240"/>
        <dbReference type="ChEBI" id="CHEBI:18421"/>
        <dbReference type="EC" id="1.15.1.1"/>
    </reaction>
</comment>
<comment type="function">
    <text evidence="2">Destroys radicals which are normally produced within the cells and which are toxic to biological systems. May play a role in favoring mycobacterial survival in phagocytes.</text>
</comment>
<evidence type="ECO:0000256" key="2">
    <source>
        <dbReference type="ARBA" id="ARBA00024900"/>
    </source>
</evidence>
<dbReference type="InterPro" id="IPR036423">
    <property type="entry name" value="SOD-like_Cu/Zn_dom_sf"/>
</dbReference>